<evidence type="ECO:0000313" key="2">
    <source>
        <dbReference type="EMBL" id="MDM5148179.1"/>
    </source>
</evidence>
<name>A0ABT7QNB2_9GAMM</name>
<sequence>MDLTKQLKLAYDICVGNDKLAQAHKNKIYYYLAVRNIVFKITTNGTPDAEQMNRKVRDLVNQALMSDGVEEIFKLGKDQSR</sequence>
<accession>A0ABT7QNB2</accession>
<dbReference type="Pfam" id="PF11867">
    <property type="entry name" value="T1RH-like_C"/>
    <property type="match status" value="1"/>
</dbReference>
<evidence type="ECO:0000259" key="1">
    <source>
        <dbReference type="Pfam" id="PF11867"/>
    </source>
</evidence>
<protein>
    <submittedName>
        <fullName evidence="2">DUF3387 domain-containing protein</fullName>
    </submittedName>
</protein>
<dbReference type="Proteomes" id="UP001168167">
    <property type="component" value="Unassembled WGS sequence"/>
</dbReference>
<organism evidence="2 3">
    <name type="scientific">Candidatus Doriopsillibacter californiensis</name>
    <dbReference type="NCBI Taxonomy" id="2970740"/>
    <lineage>
        <taxon>Bacteria</taxon>
        <taxon>Pseudomonadati</taxon>
        <taxon>Pseudomonadota</taxon>
        <taxon>Gammaproteobacteria</taxon>
        <taxon>Candidatus Tethybacterales</taxon>
        <taxon>Candidatus Persebacteraceae</taxon>
        <taxon>Candidatus Doriopsillibacter</taxon>
    </lineage>
</organism>
<comment type="caution">
    <text evidence="2">The sequence shown here is derived from an EMBL/GenBank/DDBJ whole genome shotgun (WGS) entry which is preliminary data.</text>
</comment>
<reference evidence="2" key="2">
    <citation type="journal article" date="2023" name="Microbiome">
        <title>Synthase-selected sorting approach identifies a beta-lactone synthase in a nudibranch symbiotic bacterium.</title>
        <authorList>
            <person name="Dzunkova M."/>
            <person name="La Clair J.J."/>
            <person name="Tyml T."/>
            <person name="Doud D."/>
            <person name="Schulz F."/>
            <person name="Piquer-Esteban S."/>
            <person name="Porcel Sanchis D."/>
            <person name="Osborn A."/>
            <person name="Robinson D."/>
            <person name="Louie K.B."/>
            <person name="Bowen B.P."/>
            <person name="Bowers R.M."/>
            <person name="Lee J."/>
            <person name="Arnau V."/>
            <person name="Diaz-Villanueva W."/>
            <person name="Stepanauskas R."/>
            <person name="Gosliner T."/>
            <person name="Date S.V."/>
            <person name="Northen T.R."/>
            <person name="Cheng J.F."/>
            <person name="Burkart M.D."/>
            <person name="Woyke T."/>
        </authorList>
    </citation>
    <scope>NUCLEOTIDE SEQUENCE</scope>
    <source>
        <strain evidence="2">Df01</strain>
    </source>
</reference>
<evidence type="ECO:0000313" key="3">
    <source>
        <dbReference type="Proteomes" id="UP001168167"/>
    </source>
</evidence>
<dbReference type="EMBL" id="JANQAO010000004">
    <property type="protein sequence ID" value="MDM5148179.1"/>
    <property type="molecule type" value="Genomic_DNA"/>
</dbReference>
<keyword evidence="3" id="KW-1185">Reference proteome</keyword>
<proteinExistence type="predicted"/>
<feature type="domain" description="Type I restriction enzyme HindI endonuclease subunit-like C-terminal" evidence="1">
    <location>
        <begin position="1"/>
        <end position="78"/>
    </location>
</feature>
<dbReference type="InterPro" id="IPR021810">
    <property type="entry name" value="T1RH-like_C"/>
</dbReference>
<reference evidence="2" key="1">
    <citation type="submission" date="2022-08" db="EMBL/GenBank/DDBJ databases">
        <authorList>
            <person name="Dzunkova M."/>
            <person name="La Clair J."/>
            <person name="Tyml T."/>
            <person name="Doud D."/>
            <person name="Schulz F."/>
            <person name="Piquer S."/>
            <person name="Porcel Sanchis D."/>
            <person name="Osborn A."/>
            <person name="Robinson D."/>
            <person name="Louie K.B."/>
            <person name="Bowen B.P."/>
            <person name="Bowers R."/>
            <person name="Lee J."/>
            <person name="Arnau Llombart V."/>
            <person name="Diaz Villanueva W."/>
            <person name="Gosliner T."/>
            <person name="Northen T."/>
            <person name="Cheng J.-F."/>
            <person name="Burkart M.D."/>
            <person name="Woyke T."/>
        </authorList>
    </citation>
    <scope>NUCLEOTIDE SEQUENCE</scope>
    <source>
        <strain evidence="2">Df01</strain>
    </source>
</reference>
<gene>
    <name evidence="2" type="ORF">NQX30_07390</name>
</gene>